<dbReference type="FunFam" id="1.20.150.20:FF:000001">
    <property type="entry name" value="ATP synthase subunit alpha"/>
    <property type="match status" value="1"/>
</dbReference>
<dbReference type="InterPro" id="IPR004100">
    <property type="entry name" value="ATPase_F1/V1/A1_a/bsu_N"/>
</dbReference>
<dbReference type="CDD" id="cd01132">
    <property type="entry name" value="F1-ATPase_alpha_CD"/>
    <property type="match status" value="1"/>
</dbReference>
<comment type="function">
    <text evidence="1 14">Produces ATP from ADP in the presence of a proton gradient across the membrane. The alpha chain is a regulatory subunit.</text>
</comment>
<dbReference type="CDD" id="cd18116">
    <property type="entry name" value="ATP-synt_F1_alpha_N"/>
    <property type="match status" value="1"/>
</dbReference>
<dbReference type="HAMAP" id="MF_01346">
    <property type="entry name" value="ATP_synth_alpha_bact"/>
    <property type="match status" value="1"/>
</dbReference>
<evidence type="ECO:0000313" key="19">
    <source>
        <dbReference type="Proteomes" id="UP000027661"/>
    </source>
</evidence>
<dbReference type="EC" id="7.1.2.2" evidence="14"/>
<evidence type="ECO:0000256" key="3">
    <source>
        <dbReference type="ARBA" id="ARBA00008936"/>
    </source>
</evidence>
<dbReference type="Gene3D" id="1.20.150.20">
    <property type="entry name" value="ATP synthase alpha/beta chain, C-terminal domain"/>
    <property type="match status" value="1"/>
</dbReference>
<dbReference type="InterPro" id="IPR000194">
    <property type="entry name" value="ATPase_F1/V1/A1_a/bsu_nucl-bd"/>
</dbReference>
<keyword evidence="7 14" id="KW-0067">ATP-binding</keyword>
<dbReference type="CDD" id="cd18113">
    <property type="entry name" value="ATP-synt_F1_alpha_C"/>
    <property type="match status" value="1"/>
</dbReference>
<comment type="subunit">
    <text evidence="13">F-type ATPases have 2 components, CF(1) - the catalytic core - and CF(0) - the membrane proton channel. CF(1) has five subunits: alpha(3), beta(3), gamma(1), delta(1), epsilon(1). CF(0) has four main subunits: a(1), b(1), b'(1) and c(9-12).</text>
</comment>
<keyword evidence="10 14" id="KW-0472">Membrane</keyword>
<dbReference type="InterPro" id="IPR020003">
    <property type="entry name" value="ATPase_a/bsu_AS"/>
</dbReference>
<feature type="domain" description="ATPase F1/V1/A1 complex alpha/beta subunit N-terminal" evidence="17">
    <location>
        <begin position="29"/>
        <end position="93"/>
    </location>
</feature>
<keyword evidence="4 14" id="KW-0813">Transport</keyword>
<dbReference type="GO" id="GO:0016787">
    <property type="term" value="F:hydrolase activity"/>
    <property type="evidence" value="ECO:0007669"/>
    <property type="project" value="UniProtKB-KW"/>
</dbReference>
<dbReference type="InterPro" id="IPR027417">
    <property type="entry name" value="P-loop_NTPase"/>
</dbReference>
<dbReference type="EMBL" id="JNHM01000028">
    <property type="protein sequence ID" value="KDS53890.1"/>
    <property type="molecule type" value="Genomic_DNA"/>
</dbReference>
<evidence type="ECO:0000256" key="10">
    <source>
        <dbReference type="ARBA" id="ARBA00023136"/>
    </source>
</evidence>
<dbReference type="PROSITE" id="PS00152">
    <property type="entry name" value="ATPASE_ALPHA_BETA"/>
    <property type="match status" value="1"/>
</dbReference>
<keyword evidence="5 14" id="KW-0547">Nucleotide-binding</keyword>
<protein>
    <recommendedName>
        <fullName evidence="14">ATP synthase subunit alpha</fullName>
        <ecNumber evidence="14">7.1.2.2</ecNumber>
    </recommendedName>
    <alternativeName>
        <fullName evidence="14">ATP synthase F1 sector subunit alpha</fullName>
    </alternativeName>
    <alternativeName>
        <fullName evidence="14">F-ATPase subunit alpha</fullName>
    </alternativeName>
</protein>
<dbReference type="InterPro" id="IPR000793">
    <property type="entry name" value="ATP_synth_asu_C"/>
</dbReference>
<dbReference type="NCBIfam" id="TIGR00962">
    <property type="entry name" value="atpA"/>
    <property type="match status" value="1"/>
</dbReference>
<comment type="similarity">
    <text evidence="3 14">Belongs to the ATPase alpha/beta chains family.</text>
</comment>
<keyword evidence="14" id="KW-1003">Cell membrane</keyword>
<evidence type="ECO:0000256" key="12">
    <source>
        <dbReference type="ARBA" id="ARBA00023310"/>
    </source>
</evidence>
<evidence type="ECO:0000256" key="4">
    <source>
        <dbReference type="ARBA" id="ARBA00022448"/>
    </source>
</evidence>
<evidence type="ECO:0000256" key="14">
    <source>
        <dbReference type="HAMAP-Rule" id="MF_01346"/>
    </source>
</evidence>
<keyword evidence="8 14" id="KW-1278">Translocase</keyword>
<dbReference type="InterPro" id="IPR023366">
    <property type="entry name" value="ATP_synth_asu-like_sf"/>
</dbReference>
<evidence type="ECO:0000259" key="17">
    <source>
        <dbReference type="Pfam" id="PF02874"/>
    </source>
</evidence>
<keyword evidence="18" id="KW-0378">Hydrolase</keyword>
<evidence type="ECO:0000259" key="15">
    <source>
        <dbReference type="Pfam" id="PF00006"/>
    </source>
</evidence>
<dbReference type="GO" id="GO:0046933">
    <property type="term" value="F:proton-transporting ATP synthase activity, rotational mechanism"/>
    <property type="evidence" value="ECO:0007669"/>
    <property type="project" value="UniProtKB-UniRule"/>
</dbReference>
<evidence type="ECO:0000259" key="16">
    <source>
        <dbReference type="Pfam" id="PF00306"/>
    </source>
</evidence>
<dbReference type="SMR" id="A0A069SJC7"/>
<dbReference type="AlphaFoldDB" id="A0A069SJC7"/>
<name>A0A069SJC7_PHOVU</name>
<keyword evidence="12 14" id="KW-0066">ATP synthesis</keyword>
<feature type="domain" description="ATP synthase alpha subunit C-terminal" evidence="16">
    <location>
        <begin position="397"/>
        <end position="520"/>
    </location>
</feature>
<dbReference type="SUPFAM" id="SSF50615">
    <property type="entry name" value="N-terminal domain of alpha and beta subunits of F1 ATP synthase"/>
    <property type="match status" value="1"/>
</dbReference>
<feature type="site" description="Required for activity" evidence="14">
    <location>
        <position position="388"/>
    </location>
</feature>
<dbReference type="Pfam" id="PF02874">
    <property type="entry name" value="ATP-synt_ab_N"/>
    <property type="match status" value="1"/>
</dbReference>
<dbReference type="Pfam" id="PF00006">
    <property type="entry name" value="ATP-synt_ab"/>
    <property type="match status" value="1"/>
</dbReference>
<dbReference type="Proteomes" id="UP000027661">
    <property type="component" value="Unassembled WGS sequence"/>
</dbReference>
<organism evidence="18 19">
    <name type="scientific">Phocaeicola vulgatus str. 3975 RP4</name>
    <dbReference type="NCBI Taxonomy" id="1339352"/>
    <lineage>
        <taxon>Bacteria</taxon>
        <taxon>Pseudomonadati</taxon>
        <taxon>Bacteroidota</taxon>
        <taxon>Bacteroidia</taxon>
        <taxon>Bacteroidales</taxon>
        <taxon>Bacteroidaceae</taxon>
        <taxon>Phocaeicola</taxon>
    </lineage>
</organism>
<evidence type="ECO:0000256" key="1">
    <source>
        <dbReference type="ARBA" id="ARBA00003784"/>
    </source>
</evidence>
<gene>
    <name evidence="14 18" type="primary">atpA</name>
    <name evidence="18" type="ORF">M099_2315</name>
</gene>
<proteinExistence type="inferred from homology"/>
<dbReference type="SUPFAM" id="SSF52540">
    <property type="entry name" value="P-loop containing nucleoside triphosphate hydrolases"/>
    <property type="match status" value="1"/>
</dbReference>
<evidence type="ECO:0000256" key="5">
    <source>
        <dbReference type="ARBA" id="ARBA00022741"/>
    </source>
</evidence>
<dbReference type="PANTHER" id="PTHR48082:SF2">
    <property type="entry name" value="ATP SYNTHASE SUBUNIT ALPHA, MITOCHONDRIAL"/>
    <property type="match status" value="1"/>
</dbReference>
<sequence>MSENIKPSEVSEVLLQQLKGIDTHLQFDEVGNVLQVSDGVARIYGLRNAEANELLEFENGIMAIVMNLEEDNVGAVLLGPTDQIKEGMVVKRTKRIASINVGEGMLGRVIDPLGVPLDGRGQIGGELCEMPLERKAPGVIFRQPVNQPLQTGLKSVDAMIPIGRGQRELIIGDRQTGKTSIAIDTILNQKSNYEAGKPVYCIYVAIGQKGSTVASLVNTLRERGAMDYTIVVAATAADPAALQYFAPFAGAAIGEYFRDTGRDALVVYDDLSKQAVAYREVSLILRRPSGREAYPGDIFYLHSRLLERAAKIINQQEVAEQMNDLPPSLKGKVKAGGSLTALPIIETQAGDVSAYIPTNVISITDGQIFLETDLFNQGFRPAINVGISVSRVGGSAQIKSMKKVAGTLKIDQAQYRELEAFSKFSSDMDPVTAMAIDRGRKNNQLLIQPQYSPMPVGEQIAILYCGTHSLLRDVPLHKVQDFQKSFLEMMRADHQKDVLDVLSSGVINDDVTAIIEKVAADTAQPFKVNE</sequence>
<dbReference type="GeneID" id="5303961"/>
<dbReference type="Gene3D" id="2.40.30.20">
    <property type="match status" value="1"/>
</dbReference>
<feature type="binding site" evidence="14">
    <location>
        <begin position="172"/>
        <end position="179"/>
    </location>
    <ligand>
        <name>ATP</name>
        <dbReference type="ChEBI" id="CHEBI:30616"/>
    </ligand>
</feature>
<dbReference type="Pfam" id="PF00306">
    <property type="entry name" value="ATP-synt_ab_C"/>
    <property type="match status" value="1"/>
</dbReference>
<dbReference type="InterPro" id="IPR036121">
    <property type="entry name" value="ATPase_F1/V1/A1_a/bsu_N_sf"/>
</dbReference>
<evidence type="ECO:0000313" key="18">
    <source>
        <dbReference type="EMBL" id="KDS53890.1"/>
    </source>
</evidence>
<keyword evidence="11 14" id="KW-0139">CF(1)</keyword>
<dbReference type="InterPro" id="IPR033732">
    <property type="entry name" value="ATP_synth_F1_a_nt-bd_dom"/>
</dbReference>
<dbReference type="FunFam" id="3.40.50.300:FF:000002">
    <property type="entry name" value="ATP synthase subunit alpha"/>
    <property type="match status" value="1"/>
</dbReference>
<reference evidence="18 19" key="1">
    <citation type="submission" date="2014-04" db="EMBL/GenBank/DDBJ databases">
        <authorList>
            <person name="Sears C."/>
            <person name="Carroll K."/>
            <person name="Sack B.R."/>
            <person name="Qadri F."/>
            <person name="Myers L.L."/>
            <person name="Chung G.-T."/>
            <person name="Escheverria P."/>
            <person name="Fraser C.M."/>
            <person name="Sadzewicz L."/>
            <person name="Shefchek K.A."/>
            <person name="Tallon L."/>
            <person name="Das S.P."/>
            <person name="Daugherty S."/>
            <person name="Mongodin E.F."/>
        </authorList>
    </citation>
    <scope>NUCLEOTIDE SEQUENCE [LARGE SCALE GENOMIC DNA]</scope>
    <source>
        <strain evidence="18 19">3975 RP4</strain>
    </source>
</reference>
<dbReference type="GO" id="GO:0043531">
    <property type="term" value="F:ADP binding"/>
    <property type="evidence" value="ECO:0007669"/>
    <property type="project" value="TreeGrafter"/>
</dbReference>
<comment type="catalytic activity">
    <reaction evidence="14">
        <text>ATP + H2O + 4 H(+)(in) = ADP + phosphate + 5 H(+)(out)</text>
        <dbReference type="Rhea" id="RHEA:57720"/>
        <dbReference type="ChEBI" id="CHEBI:15377"/>
        <dbReference type="ChEBI" id="CHEBI:15378"/>
        <dbReference type="ChEBI" id="CHEBI:30616"/>
        <dbReference type="ChEBI" id="CHEBI:43474"/>
        <dbReference type="ChEBI" id="CHEBI:456216"/>
        <dbReference type="EC" id="7.1.2.2"/>
    </reaction>
</comment>
<comment type="caution">
    <text evidence="18">The sequence shown here is derived from an EMBL/GenBank/DDBJ whole genome shotgun (WGS) entry which is preliminary data.</text>
</comment>
<dbReference type="PANTHER" id="PTHR48082">
    <property type="entry name" value="ATP SYNTHASE SUBUNIT ALPHA, MITOCHONDRIAL"/>
    <property type="match status" value="1"/>
</dbReference>
<dbReference type="SUPFAM" id="SSF47917">
    <property type="entry name" value="C-terminal domain of alpha and beta subunits of F1 ATP synthase"/>
    <property type="match status" value="1"/>
</dbReference>
<evidence type="ECO:0000256" key="2">
    <source>
        <dbReference type="ARBA" id="ARBA00004170"/>
    </source>
</evidence>
<dbReference type="RefSeq" id="WP_005846835.1">
    <property type="nucleotide sequence ID" value="NZ_JNHM01000028.1"/>
</dbReference>
<dbReference type="Gene3D" id="3.40.50.300">
    <property type="entry name" value="P-loop containing nucleotide triphosphate hydrolases"/>
    <property type="match status" value="1"/>
</dbReference>
<dbReference type="GO" id="GO:0005886">
    <property type="term" value="C:plasma membrane"/>
    <property type="evidence" value="ECO:0007669"/>
    <property type="project" value="UniProtKB-SubCell"/>
</dbReference>
<evidence type="ECO:0000256" key="6">
    <source>
        <dbReference type="ARBA" id="ARBA00022781"/>
    </source>
</evidence>
<accession>A0A069SJC7</accession>
<dbReference type="FunFam" id="2.40.30.20:FF:000001">
    <property type="entry name" value="ATP synthase subunit alpha"/>
    <property type="match status" value="1"/>
</dbReference>
<dbReference type="InterPro" id="IPR005294">
    <property type="entry name" value="ATP_synth_F1_asu"/>
</dbReference>
<comment type="subcellular location">
    <subcellularLocation>
        <location evidence="14">Cell membrane</location>
        <topology evidence="14">Peripheral membrane protein</topology>
    </subcellularLocation>
    <subcellularLocation>
        <location evidence="2">Membrane</location>
        <topology evidence="2">Peripheral membrane protein</topology>
    </subcellularLocation>
</comment>
<evidence type="ECO:0000256" key="9">
    <source>
        <dbReference type="ARBA" id="ARBA00023065"/>
    </source>
</evidence>
<dbReference type="InterPro" id="IPR038376">
    <property type="entry name" value="ATP_synth_asu_C_sf"/>
</dbReference>
<evidence type="ECO:0000256" key="7">
    <source>
        <dbReference type="ARBA" id="ARBA00022840"/>
    </source>
</evidence>
<evidence type="ECO:0000256" key="8">
    <source>
        <dbReference type="ARBA" id="ARBA00022967"/>
    </source>
</evidence>
<dbReference type="PATRIC" id="fig|1339352.3.peg.2226"/>
<evidence type="ECO:0000256" key="11">
    <source>
        <dbReference type="ARBA" id="ARBA00023196"/>
    </source>
</evidence>
<keyword evidence="6 14" id="KW-0375">Hydrogen ion transport</keyword>
<dbReference type="GO" id="GO:0005524">
    <property type="term" value="F:ATP binding"/>
    <property type="evidence" value="ECO:0007669"/>
    <property type="project" value="UniProtKB-UniRule"/>
</dbReference>
<keyword evidence="9 14" id="KW-0406">Ion transport</keyword>
<evidence type="ECO:0000256" key="13">
    <source>
        <dbReference type="ARBA" id="ARBA00026013"/>
    </source>
</evidence>
<dbReference type="NCBIfam" id="NF009884">
    <property type="entry name" value="PRK13343.1"/>
    <property type="match status" value="1"/>
</dbReference>
<dbReference type="GO" id="GO:0045259">
    <property type="term" value="C:proton-transporting ATP synthase complex"/>
    <property type="evidence" value="ECO:0007669"/>
    <property type="project" value="UniProtKB-KW"/>
</dbReference>
<feature type="domain" description="ATPase F1/V1/A1 complex alpha/beta subunit nucleotide-binding" evidence="15">
    <location>
        <begin position="152"/>
        <end position="390"/>
    </location>
</feature>